<feature type="domain" description="Excisionase-like" evidence="3">
    <location>
        <begin position="5"/>
        <end position="87"/>
    </location>
</feature>
<evidence type="ECO:0000313" key="4">
    <source>
        <dbReference type="EMBL" id="CNG30031.1"/>
    </source>
</evidence>
<reference evidence="4 5" key="1">
    <citation type="submission" date="2015-03" db="EMBL/GenBank/DDBJ databases">
        <authorList>
            <person name="Murphy D."/>
        </authorList>
    </citation>
    <scope>NUCLEOTIDE SEQUENCE [LARGE SCALE GENOMIC DNA]</scope>
    <source>
        <strain evidence="4 5">BR165/97</strain>
    </source>
</reference>
<name>A0A0T9MP14_YERIN</name>
<evidence type="ECO:0000256" key="1">
    <source>
        <dbReference type="ARBA" id="ARBA00023125"/>
    </source>
</evidence>
<evidence type="ECO:0000259" key="3">
    <source>
        <dbReference type="Pfam" id="PF07825"/>
    </source>
</evidence>
<dbReference type="InterPro" id="IPR009061">
    <property type="entry name" value="DNA-bd_dom_put_sf"/>
</dbReference>
<sequence>MTKLLTLEEWAEETYRSKQPTPQTLQRWARGGNIYPAPEKHGREYRVQPGAIYIQPKSYRLAKEILKTSSSTSSSLIERIIHGKEAKKV</sequence>
<evidence type="ECO:0000256" key="2">
    <source>
        <dbReference type="ARBA" id="ARBA00023172"/>
    </source>
</evidence>
<dbReference type="Proteomes" id="UP000038750">
    <property type="component" value="Unassembled WGS sequence"/>
</dbReference>
<keyword evidence="1" id="KW-0238">DNA-binding</keyword>
<proteinExistence type="predicted"/>
<dbReference type="RefSeq" id="WP_050074132.1">
    <property type="nucleotide sequence ID" value="NZ_CABHXU010000187.1"/>
</dbReference>
<keyword evidence="2" id="KW-0233">DNA recombination</keyword>
<dbReference type="GO" id="GO:0003677">
    <property type="term" value="F:DNA binding"/>
    <property type="evidence" value="ECO:0007669"/>
    <property type="project" value="UniProtKB-KW"/>
</dbReference>
<evidence type="ECO:0000313" key="5">
    <source>
        <dbReference type="Proteomes" id="UP000038750"/>
    </source>
</evidence>
<organism evidence="4 5">
    <name type="scientific">Yersinia intermedia</name>
    <dbReference type="NCBI Taxonomy" id="631"/>
    <lineage>
        <taxon>Bacteria</taxon>
        <taxon>Pseudomonadati</taxon>
        <taxon>Pseudomonadota</taxon>
        <taxon>Gammaproteobacteria</taxon>
        <taxon>Enterobacterales</taxon>
        <taxon>Yersiniaceae</taxon>
        <taxon>Yersinia</taxon>
    </lineage>
</organism>
<protein>
    <submittedName>
        <fullName evidence="4">Excisionase</fullName>
    </submittedName>
</protein>
<dbReference type="SUPFAM" id="SSF46955">
    <property type="entry name" value="Putative DNA-binding domain"/>
    <property type="match status" value="1"/>
</dbReference>
<gene>
    <name evidence="4" type="primary">xis</name>
    <name evidence="4" type="ORF">ERS008530_03435</name>
</gene>
<dbReference type="Pfam" id="PF07825">
    <property type="entry name" value="Exc"/>
    <property type="match status" value="1"/>
</dbReference>
<accession>A0A0T9MP14</accession>
<dbReference type="EMBL" id="CPZJ01000016">
    <property type="protein sequence ID" value="CNG30031.1"/>
    <property type="molecule type" value="Genomic_DNA"/>
</dbReference>
<dbReference type="Gene3D" id="1.10.1660.20">
    <property type="match status" value="1"/>
</dbReference>
<dbReference type="GO" id="GO:0006310">
    <property type="term" value="P:DNA recombination"/>
    <property type="evidence" value="ECO:0007669"/>
    <property type="project" value="UniProtKB-KW"/>
</dbReference>
<dbReference type="OrthoDB" id="8859100at2"/>
<dbReference type="InterPro" id="IPR012884">
    <property type="entry name" value="Excisionase-like"/>
</dbReference>
<dbReference type="InterPro" id="IPR038137">
    <property type="entry name" value="Excisionase-like_sf"/>
</dbReference>
<dbReference type="AlphaFoldDB" id="A0A0T9MP14"/>